<evidence type="ECO:0000256" key="11">
    <source>
        <dbReference type="ARBA" id="ARBA00023065"/>
    </source>
</evidence>
<feature type="transmembrane region" description="Helical" evidence="15">
    <location>
        <begin position="146"/>
        <end position="163"/>
    </location>
</feature>
<comment type="subcellular location">
    <subcellularLocation>
        <location evidence="1">Endoplasmic reticulum membrane</location>
        <topology evidence="1">Single-pass type I membrane protein</topology>
    </subcellularLocation>
</comment>
<keyword evidence="9" id="KW-0106">Calcium</keyword>
<evidence type="ECO:0000256" key="7">
    <source>
        <dbReference type="ARBA" id="ARBA00022729"/>
    </source>
</evidence>
<keyword evidence="4" id="KW-0813">Transport</keyword>
<keyword evidence="11" id="KW-0406">Ion transport</keyword>
<name>A0A3G2S0W1_MALR7</name>
<comment type="similarity">
    <text evidence="2">Belongs to the SARAF family.</text>
</comment>
<sequence length="224" mass="24556">MTTARRLEPIPQLTCEGSLCHKFQPAVIQCQSTGDNQWKCESQLPLWAQLGAVEVSCEGWNFSDDIFVLKGSCALRYELLPTSTRISGSWESILFSVLFWSLAVFIVLSLLHTCLGTERYNAMDDHSNGAPPPYQKHVTSTFSSPVTRAMSALGLGAIAGYFFRTRQTDPPSTHGDMYRPFPAYGTMPHHGVYYGDAAAQLHSDHIASSSSAHTSTGFGGSENR</sequence>
<evidence type="ECO:0000256" key="2">
    <source>
        <dbReference type="ARBA" id="ARBA00006833"/>
    </source>
</evidence>
<proteinExistence type="inferred from homology"/>
<dbReference type="GO" id="GO:0005789">
    <property type="term" value="C:endoplasmic reticulum membrane"/>
    <property type="evidence" value="ECO:0007669"/>
    <property type="project" value="UniProtKB-SubCell"/>
</dbReference>
<gene>
    <name evidence="16" type="primary">Tmem66</name>
    <name evidence="16" type="ORF">DNF11_0650</name>
</gene>
<evidence type="ECO:0000256" key="3">
    <source>
        <dbReference type="ARBA" id="ARBA00016584"/>
    </source>
</evidence>
<dbReference type="GO" id="GO:0006816">
    <property type="term" value="P:calcium ion transport"/>
    <property type="evidence" value="ECO:0007669"/>
    <property type="project" value="UniProtKB-KW"/>
</dbReference>
<keyword evidence="5" id="KW-0109">Calcium transport</keyword>
<dbReference type="PANTHER" id="PTHR15929:SF0">
    <property type="entry name" value="STORE-OPERATED CALCIUM ENTRY-ASSOCIATED REGULATORY FACTOR"/>
    <property type="match status" value="1"/>
</dbReference>
<evidence type="ECO:0000256" key="5">
    <source>
        <dbReference type="ARBA" id="ARBA00022568"/>
    </source>
</evidence>
<evidence type="ECO:0000313" key="17">
    <source>
        <dbReference type="Proteomes" id="UP000269793"/>
    </source>
</evidence>
<organism evidence="16 17">
    <name type="scientific">Malassezia restricta (strain ATCC 96810 / NBRC 103918 / CBS 7877)</name>
    <name type="common">Seborrheic dermatitis infection agent</name>
    <dbReference type="NCBI Taxonomy" id="425264"/>
    <lineage>
        <taxon>Eukaryota</taxon>
        <taxon>Fungi</taxon>
        <taxon>Dikarya</taxon>
        <taxon>Basidiomycota</taxon>
        <taxon>Ustilaginomycotina</taxon>
        <taxon>Malasseziomycetes</taxon>
        <taxon>Malasseziales</taxon>
        <taxon>Malasseziaceae</taxon>
        <taxon>Malassezia</taxon>
    </lineage>
</organism>
<dbReference type="VEuPathDB" id="FungiDB:DNF11_0650"/>
<keyword evidence="10 15" id="KW-1133">Transmembrane helix</keyword>
<dbReference type="InterPro" id="IPR009567">
    <property type="entry name" value="SARAF"/>
</dbReference>
<evidence type="ECO:0000256" key="14">
    <source>
        <dbReference type="SAM" id="MobiDB-lite"/>
    </source>
</evidence>
<evidence type="ECO:0000256" key="13">
    <source>
        <dbReference type="ARBA" id="ARBA00031116"/>
    </source>
</evidence>
<evidence type="ECO:0000256" key="10">
    <source>
        <dbReference type="ARBA" id="ARBA00022989"/>
    </source>
</evidence>
<dbReference type="AlphaFoldDB" id="A0A3G2S0W1"/>
<evidence type="ECO:0000313" key="16">
    <source>
        <dbReference type="EMBL" id="AYO41600.1"/>
    </source>
</evidence>
<feature type="transmembrane region" description="Helical" evidence="15">
    <location>
        <begin position="93"/>
        <end position="111"/>
    </location>
</feature>
<accession>A0A3G2S0W1</accession>
<dbReference type="Pfam" id="PF06682">
    <property type="entry name" value="SARAF"/>
    <property type="match status" value="1"/>
</dbReference>
<evidence type="ECO:0000256" key="9">
    <source>
        <dbReference type="ARBA" id="ARBA00022837"/>
    </source>
</evidence>
<evidence type="ECO:0000256" key="1">
    <source>
        <dbReference type="ARBA" id="ARBA00004115"/>
    </source>
</evidence>
<keyword evidence="12 15" id="KW-0472">Membrane</keyword>
<feature type="region of interest" description="Disordered" evidence="14">
    <location>
        <begin position="205"/>
        <end position="224"/>
    </location>
</feature>
<evidence type="ECO:0000256" key="4">
    <source>
        <dbReference type="ARBA" id="ARBA00022448"/>
    </source>
</evidence>
<dbReference type="EMBL" id="CP033148">
    <property type="protein sequence ID" value="AYO41600.1"/>
    <property type="molecule type" value="Genomic_DNA"/>
</dbReference>
<keyword evidence="6 15" id="KW-0812">Transmembrane</keyword>
<evidence type="ECO:0000256" key="6">
    <source>
        <dbReference type="ARBA" id="ARBA00022692"/>
    </source>
</evidence>
<dbReference type="GO" id="GO:2001256">
    <property type="term" value="P:regulation of store-operated calcium entry"/>
    <property type="evidence" value="ECO:0007669"/>
    <property type="project" value="InterPro"/>
</dbReference>
<keyword evidence="7" id="KW-0732">Signal</keyword>
<dbReference type="OrthoDB" id="20303at2759"/>
<dbReference type="Proteomes" id="UP000269793">
    <property type="component" value="Chromosome I"/>
</dbReference>
<protein>
    <recommendedName>
        <fullName evidence="3">Store-operated calcium entry-associated regulatory factor</fullName>
    </recommendedName>
    <alternativeName>
        <fullName evidence="13">Transmembrane protein 66</fullName>
    </alternativeName>
</protein>
<evidence type="ECO:0000256" key="15">
    <source>
        <dbReference type="SAM" id="Phobius"/>
    </source>
</evidence>
<evidence type="ECO:0000256" key="12">
    <source>
        <dbReference type="ARBA" id="ARBA00023136"/>
    </source>
</evidence>
<feature type="compositionally biased region" description="Low complexity" evidence="14">
    <location>
        <begin position="206"/>
        <end position="216"/>
    </location>
</feature>
<dbReference type="PANTHER" id="PTHR15929">
    <property type="entry name" value="STORE-OPERATED CALCIUM ENTRY-ASSOCIATED REGULATORY FACTOR"/>
    <property type="match status" value="1"/>
</dbReference>
<keyword evidence="17" id="KW-1185">Reference proteome</keyword>
<reference evidence="16 17" key="1">
    <citation type="submission" date="2018-10" db="EMBL/GenBank/DDBJ databases">
        <title>Complete genome sequence of Malassezia restricta CBS 7877.</title>
        <authorList>
            <person name="Morand S.C."/>
            <person name="Bertignac M."/>
            <person name="Iltis A."/>
            <person name="Kolder I."/>
            <person name="Pirovano W."/>
            <person name="Jourdain R."/>
            <person name="Clavaud C."/>
        </authorList>
    </citation>
    <scope>NUCLEOTIDE SEQUENCE [LARGE SCALE GENOMIC DNA]</scope>
    <source>
        <strain evidence="16 17">CBS 7877</strain>
    </source>
</reference>
<keyword evidence="8" id="KW-0256">Endoplasmic reticulum</keyword>
<dbReference type="STRING" id="425264.A0A3G2S0W1"/>
<evidence type="ECO:0000256" key="8">
    <source>
        <dbReference type="ARBA" id="ARBA00022824"/>
    </source>
</evidence>